<protein>
    <recommendedName>
        <fullName evidence="3">Helix-turn-helix domain-containing protein</fullName>
    </recommendedName>
</protein>
<reference evidence="2" key="2">
    <citation type="submission" date="2016-01" db="EMBL/GenBank/DDBJ databases">
        <title>Six Aerococcus type strain genome sequencing and assembly using PacBio and Illumina Hiseq.</title>
        <authorList>
            <person name="Carkaci D."/>
            <person name="Dargis R."/>
            <person name="Nielsen X.C."/>
            <person name="Skovgaard O."/>
            <person name="Fuursted K."/>
            <person name="Christensen J.J."/>
        </authorList>
    </citation>
    <scope>NUCLEOTIDE SEQUENCE [LARGE SCALE GENOMIC DNA]</scope>
    <source>
        <strain evidence="2">CCUG43001</strain>
    </source>
</reference>
<organism evidence="1 2">
    <name type="scientific">Aerococcus sanguinicola</name>
    <dbReference type="NCBI Taxonomy" id="119206"/>
    <lineage>
        <taxon>Bacteria</taxon>
        <taxon>Bacillati</taxon>
        <taxon>Bacillota</taxon>
        <taxon>Bacilli</taxon>
        <taxon>Lactobacillales</taxon>
        <taxon>Aerococcaceae</taxon>
        <taxon>Aerococcus</taxon>
    </lineage>
</organism>
<dbReference type="AlphaFoldDB" id="A0A109RCR6"/>
<dbReference type="KEGG" id="asan:AWM72_00070"/>
<proteinExistence type="predicted"/>
<dbReference type="GeneID" id="92902468"/>
<dbReference type="RefSeq" id="WP_067971378.1">
    <property type="nucleotide sequence ID" value="NZ_CAJHKM010000003.1"/>
</dbReference>
<keyword evidence="2" id="KW-1185">Reference proteome</keyword>
<dbReference type="InterPro" id="IPR009061">
    <property type="entry name" value="DNA-bd_dom_put_sf"/>
</dbReference>
<dbReference type="Proteomes" id="UP000069912">
    <property type="component" value="Chromosome"/>
</dbReference>
<name>A0A109RCR6_9LACT</name>
<dbReference type="EMBL" id="CP014160">
    <property type="protein sequence ID" value="AMB93276.1"/>
    <property type="molecule type" value="Genomic_DNA"/>
</dbReference>
<evidence type="ECO:0008006" key="3">
    <source>
        <dbReference type="Google" id="ProtNLM"/>
    </source>
</evidence>
<reference evidence="1 2" key="1">
    <citation type="journal article" date="2016" name="Genome Announc.">
        <title>Complete Genome Sequences of Aerococcus christensenii CCUG 28831T, Aerococcus sanguinicola CCUG 43001T, Aerococcus urinae CCUG 36881T, Aerococcus urinaeequi CCUG 28094T, Aerococcus urinaehominis CCUG 42038 BT, and Aerococcus viridans CCUG 4311T.</title>
        <authorList>
            <person name="Carkaci D."/>
            <person name="Dargis R."/>
            <person name="Nielsen X.C."/>
            <person name="Skovgaard O."/>
            <person name="Fuursted K."/>
            <person name="Christensen J.J."/>
        </authorList>
    </citation>
    <scope>NUCLEOTIDE SEQUENCE [LARGE SCALE GENOMIC DNA]</scope>
    <source>
        <strain evidence="1 2">CCUG43001</strain>
    </source>
</reference>
<dbReference type="SUPFAM" id="SSF46955">
    <property type="entry name" value="Putative DNA-binding domain"/>
    <property type="match status" value="1"/>
</dbReference>
<gene>
    <name evidence="1" type="ORF">AWM72_00070</name>
</gene>
<sequence>MTQLMEMLKKIHVLLEQAVLNQKSYLTQEEVRDLFHVGNKTIDAWIKDGLRKTQVPTESKSRIYYSRKDIDMYMNSKKI</sequence>
<evidence type="ECO:0000313" key="2">
    <source>
        <dbReference type="Proteomes" id="UP000069912"/>
    </source>
</evidence>
<accession>A0A109RCR6</accession>
<evidence type="ECO:0000313" key="1">
    <source>
        <dbReference type="EMBL" id="AMB93276.1"/>
    </source>
</evidence>